<dbReference type="EMBL" id="CM027683">
    <property type="protein sequence ID" value="KAG0531899.1"/>
    <property type="molecule type" value="Genomic_DNA"/>
</dbReference>
<comment type="caution">
    <text evidence="1">The sequence shown here is derived from an EMBL/GenBank/DDBJ whole genome shotgun (WGS) entry which is preliminary data.</text>
</comment>
<organism evidence="1 2">
    <name type="scientific">Sorghum bicolor</name>
    <name type="common">Sorghum</name>
    <name type="synonym">Sorghum vulgare</name>
    <dbReference type="NCBI Taxonomy" id="4558"/>
    <lineage>
        <taxon>Eukaryota</taxon>
        <taxon>Viridiplantae</taxon>
        <taxon>Streptophyta</taxon>
        <taxon>Embryophyta</taxon>
        <taxon>Tracheophyta</taxon>
        <taxon>Spermatophyta</taxon>
        <taxon>Magnoliopsida</taxon>
        <taxon>Liliopsida</taxon>
        <taxon>Poales</taxon>
        <taxon>Poaceae</taxon>
        <taxon>PACMAD clade</taxon>
        <taxon>Panicoideae</taxon>
        <taxon>Andropogonodae</taxon>
        <taxon>Andropogoneae</taxon>
        <taxon>Sorghinae</taxon>
        <taxon>Sorghum</taxon>
    </lineage>
</organism>
<dbReference type="AlphaFoldDB" id="A0A921R0X5"/>
<evidence type="ECO:0000313" key="1">
    <source>
        <dbReference type="EMBL" id="KAG0531899.1"/>
    </source>
</evidence>
<accession>A0A921R0X5</accession>
<reference evidence="1" key="1">
    <citation type="journal article" date="2019" name="BMC Genomics">
        <title>A new reference genome for Sorghum bicolor reveals high levels of sequence similarity between sweet and grain genotypes: implications for the genetics of sugar metabolism.</title>
        <authorList>
            <person name="Cooper E.A."/>
            <person name="Brenton Z.W."/>
            <person name="Flinn B.S."/>
            <person name="Jenkins J."/>
            <person name="Shu S."/>
            <person name="Flowers D."/>
            <person name="Luo F."/>
            <person name="Wang Y."/>
            <person name="Xia P."/>
            <person name="Barry K."/>
            <person name="Daum C."/>
            <person name="Lipzen A."/>
            <person name="Yoshinaga Y."/>
            <person name="Schmutz J."/>
            <person name="Saski C."/>
            <person name="Vermerris W."/>
            <person name="Kresovich S."/>
        </authorList>
    </citation>
    <scope>NUCLEOTIDE SEQUENCE</scope>
</reference>
<evidence type="ECO:0000313" key="2">
    <source>
        <dbReference type="Proteomes" id="UP000807115"/>
    </source>
</evidence>
<protein>
    <submittedName>
        <fullName evidence="1">Uncharacterized protein</fullName>
    </submittedName>
</protein>
<name>A0A921R0X5_SORBI</name>
<gene>
    <name evidence="1" type="ORF">BDA96_04G061800</name>
</gene>
<reference evidence="1" key="2">
    <citation type="submission" date="2020-10" db="EMBL/GenBank/DDBJ databases">
        <authorList>
            <person name="Cooper E.A."/>
            <person name="Brenton Z.W."/>
            <person name="Flinn B.S."/>
            <person name="Jenkins J."/>
            <person name="Shu S."/>
            <person name="Flowers D."/>
            <person name="Luo F."/>
            <person name="Wang Y."/>
            <person name="Xia P."/>
            <person name="Barry K."/>
            <person name="Daum C."/>
            <person name="Lipzen A."/>
            <person name="Yoshinaga Y."/>
            <person name="Schmutz J."/>
            <person name="Saski C."/>
            <person name="Vermerris W."/>
            <person name="Kresovich S."/>
        </authorList>
    </citation>
    <scope>NUCLEOTIDE SEQUENCE</scope>
</reference>
<dbReference type="Proteomes" id="UP000807115">
    <property type="component" value="Chromosome 4"/>
</dbReference>
<sequence>MRCHRRANDNAQESCCLTYGHCKGERDDALSAWRLANARLRLARPQAHVEVDGATRACESERSRASGRCSLVNVDHGVVLLAANVSPRGFVVVFPHLQVSIDFPGPAITTQDGGWQ</sequence>
<proteinExistence type="predicted"/>